<protein>
    <recommendedName>
        <fullName evidence="4">Lipoprotein</fullName>
    </recommendedName>
</protein>
<accession>A0A9D9IKG8</accession>
<evidence type="ECO:0008006" key="4">
    <source>
        <dbReference type="Google" id="ProtNLM"/>
    </source>
</evidence>
<comment type="caution">
    <text evidence="2">The sequence shown here is derived from an EMBL/GenBank/DDBJ whole genome shotgun (WGS) entry which is preliminary data.</text>
</comment>
<evidence type="ECO:0000313" key="2">
    <source>
        <dbReference type="EMBL" id="MBO8474427.1"/>
    </source>
</evidence>
<evidence type="ECO:0000313" key="3">
    <source>
        <dbReference type="Proteomes" id="UP000823757"/>
    </source>
</evidence>
<proteinExistence type="predicted"/>
<dbReference type="PROSITE" id="PS51257">
    <property type="entry name" value="PROKAR_LIPOPROTEIN"/>
    <property type="match status" value="1"/>
</dbReference>
<dbReference type="AlphaFoldDB" id="A0A9D9IKG8"/>
<reference evidence="2" key="1">
    <citation type="submission" date="2020-10" db="EMBL/GenBank/DDBJ databases">
        <authorList>
            <person name="Gilroy R."/>
        </authorList>
    </citation>
    <scope>NUCLEOTIDE SEQUENCE</scope>
    <source>
        <strain evidence="2">B1-13419</strain>
    </source>
</reference>
<gene>
    <name evidence="2" type="ORF">IAB91_03935</name>
</gene>
<evidence type="ECO:0000256" key="1">
    <source>
        <dbReference type="SAM" id="SignalP"/>
    </source>
</evidence>
<feature type="chain" id="PRO_5039503323" description="Lipoprotein" evidence="1">
    <location>
        <begin position="24"/>
        <end position="159"/>
    </location>
</feature>
<organism evidence="2 3">
    <name type="scientific">Candidatus Cryptobacteroides faecigallinarum</name>
    <dbReference type="NCBI Taxonomy" id="2840763"/>
    <lineage>
        <taxon>Bacteria</taxon>
        <taxon>Pseudomonadati</taxon>
        <taxon>Bacteroidota</taxon>
        <taxon>Bacteroidia</taxon>
        <taxon>Bacteroidales</taxon>
        <taxon>Candidatus Cryptobacteroides</taxon>
    </lineage>
</organism>
<dbReference type="Proteomes" id="UP000823757">
    <property type="component" value="Unassembled WGS sequence"/>
</dbReference>
<sequence>MRLSLISCIALLASVAAACSAPASYETFVPQVDRGEDGRYSFTLMLDDSSSVYSISFYTRIDSPESSFMDLHDLPFEIELVSPAGASYSETVYMDIAGWSDSGYFTKGYDFPYRLGFVPSEYGRWEMSVKVDGEESVKGFRGLGLRVDKEDSNRNLSSL</sequence>
<feature type="signal peptide" evidence="1">
    <location>
        <begin position="1"/>
        <end position="23"/>
    </location>
</feature>
<reference evidence="2" key="2">
    <citation type="journal article" date="2021" name="PeerJ">
        <title>Extensive microbial diversity within the chicken gut microbiome revealed by metagenomics and culture.</title>
        <authorList>
            <person name="Gilroy R."/>
            <person name="Ravi A."/>
            <person name="Getino M."/>
            <person name="Pursley I."/>
            <person name="Horton D.L."/>
            <person name="Alikhan N.F."/>
            <person name="Baker D."/>
            <person name="Gharbi K."/>
            <person name="Hall N."/>
            <person name="Watson M."/>
            <person name="Adriaenssens E.M."/>
            <person name="Foster-Nyarko E."/>
            <person name="Jarju S."/>
            <person name="Secka A."/>
            <person name="Antonio M."/>
            <person name="Oren A."/>
            <person name="Chaudhuri R.R."/>
            <person name="La Ragione R."/>
            <person name="Hildebrand F."/>
            <person name="Pallen M.J."/>
        </authorList>
    </citation>
    <scope>NUCLEOTIDE SEQUENCE</scope>
    <source>
        <strain evidence="2">B1-13419</strain>
    </source>
</reference>
<keyword evidence="1" id="KW-0732">Signal</keyword>
<name>A0A9D9IKG8_9BACT</name>
<dbReference type="EMBL" id="JADIMD010000053">
    <property type="protein sequence ID" value="MBO8474427.1"/>
    <property type="molecule type" value="Genomic_DNA"/>
</dbReference>